<evidence type="ECO:0000256" key="2">
    <source>
        <dbReference type="ARBA" id="ARBA00022475"/>
    </source>
</evidence>
<sequence>MKNKTLFTLVILIALTLLTGLATIFDWNMFGFLAVFFMGIAGVKFYLVAFEFMELRKANRFWQITVIGICFLIITIVSSMAA</sequence>
<protein>
    <submittedName>
        <fullName evidence="7">Cytochrome C oxidase subunit IV family protein</fullName>
    </submittedName>
</protein>
<dbReference type="RefSeq" id="WP_163386726.1">
    <property type="nucleotide sequence ID" value="NZ_JAUFQS010000010.1"/>
</dbReference>
<comment type="subcellular location">
    <subcellularLocation>
        <location evidence="1">Cell membrane</location>
        <topology evidence="1">Multi-pass membrane protein</topology>
    </subcellularLocation>
</comment>
<dbReference type="InterPro" id="IPR005171">
    <property type="entry name" value="Cyt_c_oxidase_su4_prok"/>
</dbReference>
<comment type="caution">
    <text evidence="7">The sequence shown here is derived from an EMBL/GenBank/DDBJ whole genome shotgun (WGS) entry which is preliminary data.</text>
</comment>
<dbReference type="Pfam" id="PF03626">
    <property type="entry name" value="COX4_pro"/>
    <property type="match status" value="1"/>
</dbReference>
<feature type="transmembrane region" description="Helical" evidence="6">
    <location>
        <begin position="61"/>
        <end position="81"/>
    </location>
</feature>
<evidence type="ECO:0000256" key="3">
    <source>
        <dbReference type="ARBA" id="ARBA00022692"/>
    </source>
</evidence>
<keyword evidence="3 6" id="KW-0812">Transmembrane</keyword>
<evidence type="ECO:0000256" key="4">
    <source>
        <dbReference type="ARBA" id="ARBA00022989"/>
    </source>
</evidence>
<keyword evidence="8" id="KW-1185">Reference proteome</keyword>
<evidence type="ECO:0000313" key="7">
    <source>
        <dbReference type="EMBL" id="MDN3688592.1"/>
    </source>
</evidence>
<evidence type="ECO:0000256" key="6">
    <source>
        <dbReference type="SAM" id="Phobius"/>
    </source>
</evidence>
<keyword evidence="4 6" id="KW-1133">Transmembrane helix</keyword>
<gene>
    <name evidence="7" type="ORF">QWZ15_12185</name>
</gene>
<name>A0ABT8C8A8_9BACT</name>
<evidence type="ECO:0000256" key="1">
    <source>
        <dbReference type="ARBA" id="ARBA00004651"/>
    </source>
</evidence>
<evidence type="ECO:0000256" key="5">
    <source>
        <dbReference type="ARBA" id="ARBA00023136"/>
    </source>
</evidence>
<feature type="transmembrane region" description="Helical" evidence="6">
    <location>
        <begin position="32"/>
        <end position="49"/>
    </location>
</feature>
<accession>A0ABT8C8A8</accession>
<dbReference type="EMBL" id="JAUFQS010000010">
    <property type="protein sequence ID" value="MDN3688592.1"/>
    <property type="molecule type" value="Genomic_DNA"/>
</dbReference>
<keyword evidence="2" id="KW-1003">Cell membrane</keyword>
<reference evidence="8" key="1">
    <citation type="journal article" date="2019" name="Int. J. Syst. Evol. Microbiol.">
        <title>The Global Catalogue of Microorganisms (GCM) 10K type strain sequencing project: providing services to taxonomists for standard genome sequencing and annotation.</title>
        <authorList>
            <consortium name="The Broad Institute Genomics Platform"/>
            <consortium name="The Broad Institute Genome Sequencing Center for Infectious Disease"/>
            <person name="Wu L."/>
            <person name="Ma J."/>
        </authorList>
    </citation>
    <scope>NUCLEOTIDE SEQUENCE [LARGE SCALE GENOMIC DNA]</scope>
    <source>
        <strain evidence="8">CECT 7706</strain>
    </source>
</reference>
<dbReference type="Proteomes" id="UP001236663">
    <property type="component" value="Unassembled WGS sequence"/>
</dbReference>
<keyword evidence="5 6" id="KW-0472">Membrane</keyword>
<evidence type="ECO:0000313" key="8">
    <source>
        <dbReference type="Proteomes" id="UP001236663"/>
    </source>
</evidence>
<organism evidence="7 8">
    <name type="scientific">Cyclobacterium jeungdonense</name>
    <dbReference type="NCBI Taxonomy" id="708087"/>
    <lineage>
        <taxon>Bacteria</taxon>
        <taxon>Pseudomonadati</taxon>
        <taxon>Bacteroidota</taxon>
        <taxon>Cytophagia</taxon>
        <taxon>Cytophagales</taxon>
        <taxon>Cyclobacteriaceae</taxon>
        <taxon>Cyclobacterium</taxon>
    </lineage>
</organism>
<proteinExistence type="predicted"/>